<evidence type="ECO:0000256" key="1">
    <source>
        <dbReference type="SAM" id="Phobius"/>
    </source>
</evidence>
<keyword evidence="1" id="KW-1133">Transmembrane helix</keyword>
<proteinExistence type="predicted"/>
<comment type="caution">
    <text evidence="2">The sequence shown here is derived from an EMBL/GenBank/DDBJ whole genome shotgun (WGS) entry which is preliminary data.</text>
</comment>
<gene>
    <name evidence="2" type="ORF">RS82_03645</name>
</gene>
<protein>
    <recommendedName>
        <fullName evidence="4">DUF4175 domain-containing protein</fullName>
    </recommendedName>
</protein>
<dbReference type="RefSeq" id="WP_045301995.1">
    <property type="nucleotide sequence ID" value="NZ_JYJA01000040.1"/>
</dbReference>
<reference evidence="2 3" key="1">
    <citation type="submission" date="2015-02" db="EMBL/GenBank/DDBJ databases">
        <title>Draft genome sequences of ten Microbacterium spp. with emphasis on heavy metal contaminated environments.</title>
        <authorList>
            <person name="Corretto E."/>
        </authorList>
    </citation>
    <scope>NUCLEOTIDE SEQUENCE [LARGE SCALE GENOMIC DNA]</scope>
    <source>
        <strain evidence="2 3">DSM 8608</strain>
    </source>
</reference>
<dbReference type="PATRIC" id="fig|69370.6.peg.3712"/>
<keyword evidence="1" id="KW-0812">Transmembrane</keyword>
<dbReference type="OrthoDB" id="3267875at2"/>
<dbReference type="Proteomes" id="UP000034098">
    <property type="component" value="Unassembled WGS sequence"/>
</dbReference>
<keyword evidence="3" id="KW-1185">Reference proteome</keyword>
<accession>A0A0M2H6Z2</accession>
<sequence length="62" mass="6959">MYAGLWRILPGPWWVRVLILLVLIAAVLYGLLFYVFPWVSQFVNPQEVTVTLPAASTPTPSS</sequence>
<evidence type="ECO:0000313" key="2">
    <source>
        <dbReference type="EMBL" id="KJL40317.1"/>
    </source>
</evidence>
<keyword evidence="1" id="KW-0472">Membrane</keyword>
<evidence type="ECO:0008006" key="4">
    <source>
        <dbReference type="Google" id="ProtNLM"/>
    </source>
</evidence>
<feature type="transmembrane region" description="Helical" evidence="1">
    <location>
        <begin position="13"/>
        <end position="36"/>
    </location>
</feature>
<dbReference type="AlphaFoldDB" id="A0A0M2H6Z2"/>
<evidence type="ECO:0000313" key="3">
    <source>
        <dbReference type="Proteomes" id="UP000034098"/>
    </source>
</evidence>
<organism evidence="2 3">
    <name type="scientific">Microbacterium trichothecenolyticum</name>
    <name type="common">Aureobacterium trichothecenolyticum</name>
    <dbReference type="NCBI Taxonomy" id="69370"/>
    <lineage>
        <taxon>Bacteria</taxon>
        <taxon>Bacillati</taxon>
        <taxon>Actinomycetota</taxon>
        <taxon>Actinomycetes</taxon>
        <taxon>Micrococcales</taxon>
        <taxon>Microbacteriaceae</taxon>
        <taxon>Microbacterium</taxon>
    </lineage>
</organism>
<name>A0A0M2H6Z2_MICTR</name>
<dbReference type="EMBL" id="JYJA01000040">
    <property type="protein sequence ID" value="KJL40317.1"/>
    <property type="molecule type" value="Genomic_DNA"/>
</dbReference>